<dbReference type="InterPro" id="IPR001254">
    <property type="entry name" value="Trypsin_dom"/>
</dbReference>
<dbReference type="Gene3D" id="2.40.10.10">
    <property type="entry name" value="Trypsin-like serine proteases"/>
    <property type="match status" value="2"/>
</dbReference>
<evidence type="ECO:0000313" key="5">
    <source>
        <dbReference type="Ensembl" id="ENSCABP00000029663.1"/>
    </source>
</evidence>
<proteinExistence type="predicted"/>
<dbReference type="PANTHER" id="PTHR24253">
    <property type="entry name" value="TRANSMEMBRANE PROTEASE SERINE"/>
    <property type="match status" value="1"/>
</dbReference>
<dbReference type="AlphaFoldDB" id="A0A8C0JCU3"/>
<keyword evidence="2" id="KW-0645">Protease</keyword>
<keyword evidence="2" id="KW-0720">Serine protease</keyword>
<organism evidence="5 6">
    <name type="scientific">Chelonoidis abingdonii</name>
    <name type="common">Abingdon island giant tortoise</name>
    <name type="synonym">Testudo abingdonii</name>
    <dbReference type="NCBI Taxonomy" id="106734"/>
    <lineage>
        <taxon>Eukaryota</taxon>
        <taxon>Metazoa</taxon>
        <taxon>Chordata</taxon>
        <taxon>Craniata</taxon>
        <taxon>Vertebrata</taxon>
        <taxon>Euteleostomi</taxon>
        <taxon>Archelosauria</taxon>
        <taxon>Testudinata</taxon>
        <taxon>Testudines</taxon>
        <taxon>Cryptodira</taxon>
        <taxon>Durocryptodira</taxon>
        <taxon>Testudinoidea</taxon>
        <taxon>Testudinidae</taxon>
        <taxon>Chelonoidis</taxon>
    </lineage>
</organism>
<reference evidence="5" key="1">
    <citation type="submission" date="2025-08" db="UniProtKB">
        <authorList>
            <consortium name="Ensembl"/>
        </authorList>
    </citation>
    <scope>IDENTIFICATION</scope>
</reference>
<sequence length="406" mass="43668">MPTPGASPAAVEVPGVRFSIGTPGQKGTLKSLLGGPAGLRQASPYLSWHRTTPWKWPAGPAPRLGGHGLHALPLPRAPAPHSHWPGTAANGSSGGGACGREQHAEPAGLLPRSQTCRPVLGQKFPWQASIQWGGAHMCGGSLINDEWVVTAAHCFFQVQNLTQYRVVLGAHQLLKPGPNACACPVQRIITNPRYAGQTTSGDIALVQLGQRLNFTDYILPICLPDASVHFPPGKVCWVTGWGHVRSWVDLPSPQTLQKLQVPIIDSKKCRILYLTNMQNRLPHRNIQDDMICAGYAEGMRDACHGDSGGPMACIVGDVWVLAGIVSWGEGCAIKNRPGVYSRLTSYQSWIREYIPNLEFVKEPKGRESRAVADIKGQKHPGTGSPSQAASVIANTLLLLACLLYLI</sequence>
<dbReference type="PROSITE" id="PS50240">
    <property type="entry name" value="TRYPSIN_DOM"/>
    <property type="match status" value="1"/>
</dbReference>
<dbReference type="CDD" id="cd00190">
    <property type="entry name" value="Tryp_SPc"/>
    <property type="match status" value="1"/>
</dbReference>
<dbReference type="PROSITE" id="PS00134">
    <property type="entry name" value="TRYPSIN_HIS"/>
    <property type="match status" value="1"/>
</dbReference>
<dbReference type="InterPro" id="IPR018114">
    <property type="entry name" value="TRYPSIN_HIS"/>
</dbReference>
<dbReference type="GeneTree" id="ENSGT00940000162015"/>
<evidence type="ECO:0000256" key="3">
    <source>
        <dbReference type="SAM" id="MobiDB-lite"/>
    </source>
</evidence>
<keyword evidence="6" id="KW-1185">Reference proteome</keyword>
<evidence type="ECO:0000256" key="1">
    <source>
        <dbReference type="ARBA" id="ARBA00023157"/>
    </source>
</evidence>
<dbReference type="Pfam" id="PF00089">
    <property type="entry name" value="Trypsin"/>
    <property type="match status" value="1"/>
</dbReference>
<protein>
    <recommendedName>
        <fullName evidence="4">Peptidase S1 domain-containing protein</fullName>
    </recommendedName>
</protein>
<dbReference type="GO" id="GO:0004252">
    <property type="term" value="F:serine-type endopeptidase activity"/>
    <property type="evidence" value="ECO:0007669"/>
    <property type="project" value="InterPro"/>
</dbReference>
<dbReference type="InterPro" id="IPR001314">
    <property type="entry name" value="Peptidase_S1A"/>
</dbReference>
<dbReference type="InterPro" id="IPR043504">
    <property type="entry name" value="Peptidase_S1_PA_chymotrypsin"/>
</dbReference>
<dbReference type="PANTHER" id="PTHR24253:SF170">
    <property type="entry name" value="PEPTIDASE S1 DOMAIN-CONTAINING PROTEIN"/>
    <property type="match status" value="1"/>
</dbReference>
<name>A0A8C0JCU3_CHEAB</name>
<dbReference type="SUPFAM" id="SSF50494">
    <property type="entry name" value="Trypsin-like serine proteases"/>
    <property type="match status" value="1"/>
</dbReference>
<dbReference type="Ensembl" id="ENSCABT00000032496.1">
    <property type="protein sequence ID" value="ENSCABP00000029663.1"/>
    <property type="gene ID" value="ENSCABG00000021757.1"/>
</dbReference>
<reference evidence="5" key="2">
    <citation type="submission" date="2025-09" db="UniProtKB">
        <authorList>
            <consortium name="Ensembl"/>
        </authorList>
    </citation>
    <scope>IDENTIFICATION</scope>
</reference>
<feature type="region of interest" description="Disordered" evidence="3">
    <location>
        <begin position="80"/>
        <end position="103"/>
    </location>
</feature>
<evidence type="ECO:0000256" key="2">
    <source>
        <dbReference type="RuleBase" id="RU363034"/>
    </source>
</evidence>
<dbReference type="InterPro" id="IPR009003">
    <property type="entry name" value="Peptidase_S1_PA"/>
</dbReference>
<dbReference type="FunFam" id="2.40.10.10:FF:000039">
    <property type="entry name" value="Brain-specific serine protease 4"/>
    <property type="match status" value="1"/>
</dbReference>
<dbReference type="GO" id="GO:0006508">
    <property type="term" value="P:proteolysis"/>
    <property type="evidence" value="ECO:0007669"/>
    <property type="project" value="UniProtKB-KW"/>
</dbReference>
<keyword evidence="2" id="KW-0378">Hydrolase</keyword>
<keyword evidence="1" id="KW-1015">Disulfide bond</keyword>
<dbReference type="InterPro" id="IPR033116">
    <property type="entry name" value="TRYPSIN_SER"/>
</dbReference>
<evidence type="ECO:0000313" key="6">
    <source>
        <dbReference type="Proteomes" id="UP000694404"/>
    </source>
</evidence>
<evidence type="ECO:0000259" key="4">
    <source>
        <dbReference type="PROSITE" id="PS50240"/>
    </source>
</evidence>
<dbReference type="Proteomes" id="UP000694404">
    <property type="component" value="Unplaced"/>
</dbReference>
<dbReference type="SMART" id="SM00020">
    <property type="entry name" value="Tryp_SPc"/>
    <property type="match status" value="1"/>
</dbReference>
<dbReference type="PROSITE" id="PS00135">
    <property type="entry name" value="TRYPSIN_SER"/>
    <property type="match status" value="1"/>
</dbReference>
<accession>A0A8C0JCU3</accession>
<feature type="domain" description="Peptidase S1" evidence="4">
    <location>
        <begin position="92"/>
        <end position="355"/>
    </location>
</feature>
<dbReference type="PRINTS" id="PR00722">
    <property type="entry name" value="CHYMOTRYPSIN"/>
</dbReference>